<proteinExistence type="predicted"/>
<name>A0A9X7AUU3_BACTU</name>
<evidence type="ECO:0000313" key="2">
    <source>
        <dbReference type="Proteomes" id="UP000225910"/>
    </source>
</evidence>
<protein>
    <submittedName>
        <fullName evidence="1">Uncharacterized protein</fullName>
    </submittedName>
</protein>
<organism evidence="1 2">
    <name type="scientific">Bacillus thuringiensis</name>
    <dbReference type="NCBI Taxonomy" id="1428"/>
    <lineage>
        <taxon>Bacteria</taxon>
        <taxon>Bacillati</taxon>
        <taxon>Bacillota</taxon>
        <taxon>Bacilli</taxon>
        <taxon>Bacillales</taxon>
        <taxon>Bacillaceae</taxon>
        <taxon>Bacillus</taxon>
        <taxon>Bacillus cereus group</taxon>
    </lineage>
</organism>
<comment type="caution">
    <text evidence="1">The sequence shown here is derived from an EMBL/GenBank/DDBJ whole genome shotgun (WGS) entry which is preliminary data.</text>
</comment>
<sequence>MEKYFEDTKENREWFESFVKSDEFSEALGIVWKYGKERWTYFTIGNKKREIVSRFVEIVKGTSPMRANFIKQDNYTQWCCNMNLKHPFLIKIKEMGWTPRMEQEREYPKGEFHHAVFIKTYIRICHEVGTMRKKTRKGIKVTCARLRIHGSKDMLQHINKHLHDALGISLKKLQTDTSSNRVKVLYYQSQKDIPVILKYIGAKESLEKFNSFNLGDIEN</sequence>
<dbReference type="RefSeq" id="WP_098680043.1">
    <property type="nucleotide sequence ID" value="NZ_NVCU01000402.1"/>
</dbReference>
<dbReference type="AlphaFoldDB" id="A0A9X7AUU3"/>
<dbReference type="Proteomes" id="UP000225910">
    <property type="component" value="Unassembled WGS sequence"/>
</dbReference>
<accession>A0A9X7AUU3</accession>
<dbReference type="EMBL" id="NVCU01000402">
    <property type="protein sequence ID" value="PFT74784.1"/>
    <property type="molecule type" value="Genomic_DNA"/>
</dbReference>
<reference evidence="1 2" key="1">
    <citation type="submission" date="2017-09" db="EMBL/GenBank/DDBJ databases">
        <title>Large-scale bioinformatics analysis of Bacillus genomes uncovers conserved roles of natural products in bacterial physiology.</title>
        <authorList>
            <consortium name="Agbiome Team Llc"/>
            <person name="Bleich R.M."/>
            <person name="Grubbs K.J."/>
            <person name="Santa Maria K.C."/>
            <person name="Allen S.E."/>
            <person name="Farag S."/>
            <person name="Shank E.A."/>
            <person name="Bowers A."/>
        </authorList>
    </citation>
    <scope>NUCLEOTIDE SEQUENCE [LARGE SCALE GENOMIC DNA]</scope>
    <source>
        <strain evidence="1 2">AFS064137</strain>
    </source>
</reference>
<evidence type="ECO:0000313" key="1">
    <source>
        <dbReference type="EMBL" id="PFT74784.1"/>
    </source>
</evidence>
<gene>
    <name evidence="1" type="ORF">COK81_30600</name>
</gene>